<dbReference type="InterPro" id="IPR012340">
    <property type="entry name" value="NA-bd_OB-fold"/>
</dbReference>
<accession>A0A7S7SIN8</accession>
<evidence type="ECO:0000313" key="8">
    <source>
        <dbReference type="EMBL" id="QOY86289.1"/>
    </source>
</evidence>
<dbReference type="EMBL" id="CP063849">
    <property type="protein sequence ID" value="QOY86289.1"/>
    <property type="molecule type" value="Genomic_DNA"/>
</dbReference>
<evidence type="ECO:0000256" key="3">
    <source>
        <dbReference type="ARBA" id="ARBA00022884"/>
    </source>
</evidence>
<dbReference type="PANTHER" id="PTHR10744">
    <property type="entry name" value="40S RIBOSOMAL PROTEIN S11 FAMILY MEMBER"/>
    <property type="match status" value="1"/>
</dbReference>
<dbReference type="GO" id="GO:0006412">
    <property type="term" value="P:translation"/>
    <property type="evidence" value="ECO:0007669"/>
    <property type="project" value="UniProtKB-UniRule"/>
</dbReference>
<dbReference type="PRINTS" id="PR00973">
    <property type="entry name" value="RIBOSOMALS17"/>
</dbReference>
<proteinExistence type="inferred from homology"/>
<keyword evidence="3 6" id="KW-0694">RNA-binding</keyword>
<reference evidence="8 9" key="1">
    <citation type="submission" date="2020-10" db="EMBL/GenBank/DDBJ databases">
        <title>Complete genome sequence of Paludibaculum fermentans P105T, a facultatively anaerobic acidobacterium capable of dissimilatory Fe(III) reduction.</title>
        <authorList>
            <person name="Dedysh S.N."/>
            <person name="Beletsky A.V."/>
            <person name="Kulichevskaya I.S."/>
            <person name="Mardanov A.V."/>
            <person name="Ravin N.V."/>
        </authorList>
    </citation>
    <scope>NUCLEOTIDE SEQUENCE [LARGE SCALE GENOMIC DNA]</scope>
    <source>
        <strain evidence="8 9">P105</strain>
    </source>
</reference>
<dbReference type="PANTHER" id="PTHR10744:SF1">
    <property type="entry name" value="SMALL RIBOSOMAL SUBUNIT PROTEIN US17M"/>
    <property type="match status" value="1"/>
</dbReference>
<dbReference type="HAMAP" id="MF_01345_B">
    <property type="entry name" value="Ribosomal_uS17_B"/>
    <property type="match status" value="1"/>
</dbReference>
<dbReference type="SUPFAM" id="SSF50249">
    <property type="entry name" value="Nucleic acid-binding proteins"/>
    <property type="match status" value="1"/>
</dbReference>
<dbReference type="InterPro" id="IPR000266">
    <property type="entry name" value="Ribosomal_uS17"/>
</dbReference>
<dbReference type="Gene3D" id="2.40.50.140">
    <property type="entry name" value="Nucleic acid-binding proteins"/>
    <property type="match status" value="1"/>
</dbReference>
<evidence type="ECO:0000256" key="6">
    <source>
        <dbReference type="HAMAP-Rule" id="MF_01345"/>
    </source>
</evidence>
<dbReference type="Proteomes" id="UP000593892">
    <property type="component" value="Chromosome"/>
</dbReference>
<comment type="subunit">
    <text evidence="6">Part of the 30S ribosomal subunit.</text>
</comment>
<evidence type="ECO:0000313" key="9">
    <source>
        <dbReference type="Proteomes" id="UP000593892"/>
    </source>
</evidence>
<dbReference type="PROSITE" id="PS00056">
    <property type="entry name" value="RIBOSOMAL_S17"/>
    <property type="match status" value="1"/>
</dbReference>
<keyword evidence="2 6" id="KW-0699">rRNA-binding</keyword>
<dbReference type="KEGG" id="pfer:IRI77_26240"/>
<dbReference type="CDD" id="cd00364">
    <property type="entry name" value="Ribosomal_uS17"/>
    <property type="match status" value="1"/>
</dbReference>
<dbReference type="AlphaFoldDB" id="A0A7S7SIN8"/>
<dbReference type="Pfam" id="PF00366">
    <property type="entry name" value="Ribosomal_S17"/>
    <property type="match status" value="1"/>
</dbReference>
<keyword evidence="9" id="KW-1185">Reference proteome</keyword>
<keyword evidence="5 6" id="KW-0687">Ribonucleoprotein</keyword>
<protein>
    <recommendedName>
        <fullName evidence="6">Small ribosomal subunit protein uS17</fullName>
    </recommendedName>
</protein>
<comment type="similarity">
    <text evidence="1 6 7">Belongs to the universal ribosomal protein uS17 family.</text>
</comment>
<evidence type="ECO:0000256" key="5">
    <source>
        <dbReference type="ARBA" id="ARBA00023274"/>
    </source>
</evidence>
<sequence length="96" mass="10807">MAEVQANHKNEKVGEVVSTKMAKTIVVQVTRRVPHPLYKRIVSKRNKFYAHDENGTAKVGDVVRIIESRPLSKLKRWTLGEIVRRAVDTSVAGLAE</sequence>
<dbReference type="InterPro" id="IPR019979">
    <property type="entry name" value="Ribosomal_uS17_CS"/>
</dbReference>
<name>A0A7S7SIN8_PALFE</name>
<evidence type="ECO:0000256" key="7">
    <source>
        <dbReference type="RuleBase" id="RU003872"/>
    </source>
</evidence>
<keyword evidence="4 6" id="KW-0689">Ribosomal protein</keyword>
<comment type="function">
    <text evidence="6">One of the primary rRNA binding proteins, it binds specifically to the 5'-end of 16S ribosomal RNA.</text>
</comment>
<evidence type="ECO:0000256" key="1">
    <source>
        <dbReference type="ARBA" id="ARBA00010254"/>
    </source>
</evidence>
<dbReference type="RefSeq" id="WP_194447958.1">
    <property type="nucleotide sequence ID" value="NZ_CP063849.1"/>
</dbReference>
<organism evidence="8 9">
    <name type="scientific">Paludibaculum fermentans</name>
    <dbReference type="NCBI Taxonomy" id="1473598"/>
    <lineage>
        <taxon>Bacteria</taxon>
        <taxon>Pseudomonadati</taxon>
        <taxon>Acidobacteriota</taxon>
        <taxon>Terriglobia</taxon>
        <taxon>Bryobacterales</taxon>
        <taxon>Bryobacteraceae</taxon>
        <taxon>Paludibaculum</taxon>
    </lineage>
</organism>
<dbReference type="GO" id="GO:0003735">
    <property type="term" value="F:structural constituent of ribosome"/>
    <property type="evidence" value="ECO:0007669"/>
    <property type="project" value="UniProtKB-UniRule"/>
</dbReference>
<dbReference type="NCBIfam" id="TIGR03635">
    <property type="entry name" value="uS17_bact"/>
    <property type="match status" value="1"/>
</dbReference>
<dbReference type="NCBIfam" id="NF004123">
    <property type="entry name" value="PRK05610.1"/>
    <property type="match status" value="1"/>
</dbReference>
<evidence type="ECO:0000256" key="2">
    <source>
        <dbReference type="ARBA" id="ARBA00022730"/>
    </source>
</evidence>
<dbReference type="GO" id="GO:0022627">
    <property type="term" value="C:cytosolic small ribosomal subunit"/>
    <property type="evidence" value="ECO:0007669"/>
    <property type="project" value="UniProtKB-UniRule"/>
</dbReference>
<gene>
    <name evidence="6 8" type="primary">rpsQ</name>
    <name evidence="8" type="ORF">IRI77_26240</name>
</gene>
<dbReference type="InterPro" id="IPR019984">
    <property type="entry name" value="Ribosomal_uS17_bact/chlr"/>
</dbReference>
<dbReference type="GO" id="GO:0019843">
    <property type="term" value="F:rRNA binding"/>
    <property type="evidence" value="ECO:0007669"/>
    <property type="project" value="UniProtKB-UniRule"/>
</dbReference>
<evidence type="ECO:0000256" key="4">
    <source>
        <dbReference type="ARBA" id="ARBA00022980"/>
    </source>
</evidence>